<dbReference type="SUPFAM" id="SSF58014">
    <property type="entry name" value="Coiled-coil domain of nucleotide exchange factor GrpE"/>
    <property type="match status" value="1"/>
</dbReference>
<evidence type="ECO:0000313" key="6">
    <source>
        <dbReference type="EMBL" id="KAE8335642.1"/>
    </source>
</evidence>
<organism evidence="6">
    <name type="scientific">Aspergillus arachidicola</name>
    <dbReference type="NCBI Taxonomy" id="656916"/>
    <lineage>
        <taxon>Eukaryota</taxon>
        <taxon>Fungi</taxon>
        <taxon>Dikarya</taxon>
        <taxon>Ascomycota</taxon>
        <taxon>Pezizomycotina</taxon>
        <taxon>Eurotiomycetes</taxon>
        <taxon>Eurotiomycetidae</taxon>
        <taxon>Eurotiales</taxon>
        <taxon>Aspergillaceae</taxon>
        <taxon>Aspergillus</taxon>
        <taxon>Aspergillus subgen. Circumdati</taxon>
    </lineage>
</organism>
<dbReference type="AlphaFoldDB" id="A0A5N6XRP7"/>
<feature type="region of interest" description="Disordered" evidence="5">
    <location>
        <begin position="88"/>
        <end position="145"/>
    </location>
</feature>
<protein>
    <recommendedName>
        <fullName evidence="3">GrpE protein homolog</fullName>
    </recommendedName>
</protein>
<evidence type="ECO:0000256" key="2">
    <source>
        <dbReference type="ARBA" id="ARBA00023186"/>
    </source>
</evidence>
<dbReference type="PRINTS" id="PR00773">
    <property type="entry name" value="GRPEPROTEIN"/>
</dbReference>
<keyword evidence="3" id="KW-0496">Mitochondrion</keyword>
<dbReference type="Gene3D" id="3.90.20.20">
    <property type="match status" value="1"/>
</dbReference>
<evidence type="ECO:0000256" key="5">
    <source>
        <dbReference type="SAM" id="MobiDB-lite"/>
    </source>
</evidence>
<dbReference type="GO" id="GO:0042803">
    <property type="term" value="F:protein homodimerization activity"/>
    <property type="evidence" value="ECO:0007669"/>
    <property type="project" value="InterPro"/>
</dbReference>
<sequence>MVHRPEDFPPNQPRRSGDLCRNICFSSDIADSPILPSTTAPYHFLLLQLLTFSLNSPFTMFQRTILRQAQAARSLLSVRSTSSAPLALRRTSQFQPQSLRPLAPLPGLRNYSTENKTEENKQENNENAESESQNTEDAVRKELEKKEKEVVDLKDKYVRSVADFLNLQERTKRDMDNARNFAIQRFAVDLLESIDNFDRALLAVPEAKLNSNEPEHKDIRDLVSGLKMTQNILMNALKKHGLERFDPSELAEDGKTQKFDPNMHEATFMAKAEGKENGDIMYTQSKGFKLNGRVLRAAKVGVVKND</sequence>
<comment type="subcellular location">
    <subcellularLocation>
        <location evidence="3">Mitochondrion matrix</location>
    </subcellularLocation>
</comment>
<dbReference type="GO" id="GO:0001405">
    <property type="term" value="C:PAM complex, Tim23 associated import motor"/>
    <property type="evidence" value="ECO:0007669"/>
    <property type="project" value="TreeGrafter"/>
</dbReference>
<evidence type="ECO:0000256" key="3">
    <source>
        <dbReference type="RuleBase" id="RU000640"/>
    </source>
</evidence>
<feature type="compositionally biased region" description="Basic and acidic residues" evidence="5">
    <location>
        <begin position="115"/>
        <end position="124"/>
    </location>
</feature>
<dbReference type="OrthoDB" id="201635at2759"/>
<evidence type="ECO:0000256" key="4">
    <source>
        <dbReference type="RuleBase" id="RU004478"/>
    </source>
</evidence>
<dbReference type="PROSITE" id="PS01071">
    <property type="entry name" value="GRPE"/>
    <property type="match status" value="1"/>
</dbReference>
<feature type="compositionally biased region" description="Low complexity" evidence="5">
    <location>
        <begin position="125"/>
        <end position="136"/>
    </location>
</feature>
<dbReference type="HAMAP" id="MF_01151">
    <property type="entry name" value="GrpE"/>
    <property type="match status" value="1"/>
</dbReference>
<accession>A0A5N6XRP7</accession>
<dbReference type="GO" id="GO:0051087">
    <property type="term" value="F:protein-folding chaperone binding"/>
    <property type="evidence" value="ECO:0007669"/>
    <property type="project" value="InterPro"/>
</dbReference>
<dbReference type="Proteomes" id="UP000325558">
    <property type="component" value="Unassembled WGS sequence"/>
</dbReference>
<dbReference type="PANTHER" id="PTHR21237:SF23">
    <property type="entry name" value="GRPE PROTEIN HOMOLOG, MITOCHONDRIAL"/>
    <property type="match status" value="1"/>
</dbReference>
<name>A0A5N6XRP7_9EURO</name>
<gene>
    <name evidence="6" type="ORF">BDV24DRAFT_143339</name>
</gene>
<dbReference type="EMBL" id="ML737212">
    <property type="protein sequence ID" value="KAE8335642.1"/>
    <property type="molecule type" value="Genomic_DNA"/>
</dbReference>
<comment type="similarity">
    <text evidence="1 4">Belongs to the GrpE family.</text>
</comment>
<dbReference type="Gene3D" id="2.30.22.10">
    <property type="entry name" value="Head domain of nucleotide exchange factor GrpE"/>
    <property type="match status" value="1"/>
</dbReference>
<comment type="function">
    <text evidence="3">Essential component of the PAM complex, a complex required for the translocation of transit peptide-containing proteins from the inner membrane into the mitochondrial matrix in an ATP-dependent manner.</text>
</comment>
<feature type="compositionally biased region" description="Polar residues" evidence="5">
    <location>
        <begin position="88"/>
        <end position="98"/>
    </location>
</feature>
<dbReference type="GO" id="GO:0030150">
    <property type="term" value="P:protein import into mitochondrial matrix"/>
    <property type="evidence" value="ECO:0007669"/>
    <property type="project" value="TreeGrafter"/>
</dbReference>
<dbReference type="PANTHER" id="PTHR21237">
    <property type="entry name" value="GRPE PROTEIN"/>
    <property type="match status" value="1"/>
</dbReference>
<dbReference type="InterPro" id="IPR013805">
    <property type="entry name" value="GrpE_CC"/>
</dbReference>
<dbReference type="InterPro" id="IPR009012">
    <property type="entry name" value="GrpE_head"/>
</dbReference>
<reference evidence="6" key="1">
    <citation type="submission" date="2019-04" db="EMBL/GenBank/DDBJ databases">
        <title>Friends and foes A comparative genomics study of 23 Aspergillus species from section Flavi.</title>
        <authorList>
            <consortium name="DOE Joint Genome Institute"/>
            <person name="Kjaerbolling I."/>
            <person name="Vesth T."/>
            <person name="Frisvad J.C."/>
            <person name="Nybo J.L."/>
            <person name="Theobald S."/>
            <person name="Kildgaard S."/>
            <person name="Isbrandt T."/>
            <person name="Kuo A."/>
            <person name="Sato A."/>
            <person name="Lyhne E.K."/>
            <person name="Kogle M.E."/>
            <person name="Wiebenga A."/>
            <person name="Kun R.S."/>
            <person name="Lubbers R.J."/>
            <person name="Makela M.R."/>
            <person name="Barry K."/>
            <person name="Chovatia M."/>
            <person name="Clum A."/>
            <person name="Daum C."/>
            <person name="Haridas S."/>
            <person name="He G."/>
            <person name="LaButti K."/>
            <person name="Lipzen A."/>
            <person name="Mondo S."/>
            <person name="Riley R."/>
            <person name="Salamov A."/>
            <person name="Simmons B.A."/>
            <person name="Magnuson J.K."/>
            <person name="Henrissat B."/>
            <person name="Mortensen U.H."/>
            <person name="Larsen T.O."/>
            <person name="Devries R.P."/>
            <person name="Grigoriev I.V."/>
            <person name="Machida M."/>
            <person name="Baker S.E."/>
            <person name="Andersen M.R."/>
        </authorList>
    </citation>
    <scope>NUCLEOTIDE SEQUENCE</scope>
    <source>
        <strain evidence="6">CBS 117612</strain>
    </source>
</reference>
<evidence type="ECO:0000256" key="1">
    <source>
        <dbReference type="ARBA" id="ARBA00009054"/>
    </source>
</evidence>
<proteinExistence type="inferred from homology"/>
<dbReference type="GO" id="GO:0051082">
    <property type="term" value="F:unfolded protein binding"/>
    <property type="evidence" value="ECO:0007669"/>
    <property type="project" value="TreeGrafter"/>
</dbReference>
<dbReference type="FunFam" id="2.30.22.10:FF:000008">
    <property type="entry name" value="GrpE protein homolog"/>
    <property type="match status" value="1"/>
</dbReference>
<dbReference type="InterPro" id="IPR000740">
    <property type="entry name" value="GrpE"/>
</dbReference>
<keyword evidence="2 3" id="KW-0143">Chaperone</keyword>
<dbReference type="SUPFAM" id="SSF51064">
    <property type="entry name" value="Head domain of nucleotide exchange factor GrpE"/>
    <property type="match status" value="1"/>
</dbReference>
<dbReference type="GO" id="GO:0006457">
    <property type="term" value="P:protein folding"/>
    <property type="evidence" value="ECO:0007669"/>
    <property type="project" value="InterPro"/>
</dbReference>
<dbReference type="GO" id="GO:0000774">
    <property type="term" value="F:adenyl-nucleotide exchange factor activity"/>
    <property type="evidence" value="ECO:0007669"/>
    <property type="project" value="InterPro"/>
</dbReference>
<dbReference type="CDD" id="cd00446">
    <property type="entry name" value="GrpE"/>
    <property type="match status" value="1"/>
</dbReference>
<dbReference type="Pfam" id="PF01025">
    <property type="entry name" value="GrpE"/>
    <property type="match status" value="1"/>
</dbReference>